<proteinExistence type="predicted"/>
<dbReference type="EMBL" id="JBBWWR010000017">
    <property type="protein sequence ID" value="KAK8945888.1"/>
    <property type="molecule type" value="Genomic_DNA"/>
</dbReference>
<evidence type="ECO:0000313" key="2">
    <source>
        <dbReference type="EMBL" id="KAK8945888.1"/>
    </source>
</evidence>
<sequence length="112" mass="12271">MTGEAKSSDGRGKCVENFTDHCFPDGKVSEEDLLAFKTCRLNQRNLLHQLELEKQGTPGAVQVARRLLLLSHATFGAKAMLPACAPVPAKPRPKYPPETGAENNCTHPTCRR</sequence>
<accession>A0ABR2LNQ0</accession>
<protein>
    <submittedName>
        <fullName evidence="2">Uncharacterized protein</fullName>
    </submittedName>
</protein>
<reference evidence="2 3" key="1">
    <citation type="journal article" date="2022" name="Nat. Plants">
        <title>Genomes of leafy and leafless Platanthera orchids illuminate the evolution of mycoheterotrophy.</title>
        <authorList>
            <person name="Li M.H."/>
            <person name="Liu K.W."/>
            <person name="Li Z."/>
            <person name="Lu H.C."/>
            <person name="Ye Q.L."/>
            <person name="Zhang D."/>
            <person name="Wang J.Y."/>
            <person name="Li Y.F."/>
            <person name="Zhong Z.M."/>
            <person name="Liu X."/>
            <person name="Yu X."/>
            <person name="Liu D.K."/>
            <person name="Tu X.D."/>
            <person name="Liu B."/>
            <person name="Hao Y."/>
            <person name="Liao X.Y."/>
            <person name="Jiang Y.T."/>
            <person name="Sun W.H."/>
            <person name="Chen J."/>
            <person name="Chen Y.Q."/>
            <person name="Ai Y."/>
            <person name="Zhai J.W."/>
            <person name="Wu S.S."/>
            <person name="Zhou Z."/>
            <person name="Hsiao Y.Y."/>
            <person name="Wu W.L."/>
            <person name="Chen Y.Y."/>
            <person name="Lin Y.F."/>
            <person name="Hsu J.L."/>
            <person name="Li C.Y."/>
            <person name="Wang Z.W."/>
            <person name="Zhao X."/>
            <person name="Zhong W.Y."/>
            <person name="Ma X.K."/>
            <person name="Ma L."/>
            <person name="Huang J."/>
            <person name="Chen G.Z."/>
            <person name="Huang M.Z."/>
            <person name="Huang L."/>
            <person name="Peng D.H."/>
            <person name="Luo Y.B."/>
            <person name="Zou S.Q."/>
            <person name="Chen S.P."/>
            <person name="Lan S."/>
            <person name="Tsai W.C."/>
            <person name="Van de Peer Y."/>
            <person name="Liu Z.J."/>
        </authorList>
    </citation>
    <scope>NUCLEOTIDE SEQUENCE [LARGE SCALE GENOMIC DNA]</scope>
    <source>
        <tissue evidence="2">Flower</tissue>
    </source>
</reference>
<keyword evidence="3" id="KW-1185">Reference proteome</keyword>
<name>A0ABR2LNQ0_9ASPA</name>
<evidence type="ECO:0000313" key="3">
    <source>
        <dbReference type="Proteomes" id="UP001412067"/>
    </source>
</evidence>
<gene>
    <name evidence="2" type="ORF">KSP40_PGU018617</name>
</gene>
<comment type="caution">
    <text evidence="2">The sequence shown here is derived from an EMBL/GenBank/DDBJ whole genome shotgun (WGS) entry which is preliminary data.</text>
</comment>
<feature type="compositionally biased region" description="Polar residues" evidence="1">
    <location>
        <begin position="101"/>
        <end position="112"/>
    </location>
</feature>
<organism evidence="2 3">
    <name type="scientific">Platanthera guangdongensis</name>
    <dbReference type="NCBI Taxonomy" id="2320717"/>
    <lineage>
        <taxon>Eukaryota</taxon>
        <taxon>Viridiplantae</taxon>
        <taxon>Streptophyta</taxon>
        <taxon>Embryophyta</taxon>
        <taxon>Tracheophyta</taxon>
        <taxon>Spermatophyta</taxon>
        <taxon>Magnoliopsida</taxon>
        <taxon>Liliopsida</taxon>
        <taxon>Asparagales</taxon>
        <taxon>Orchidaceae</taxon>
        <taxon>Orchidoideae</taxon>
        <taxon>Orchideae</taxon>
        <taxon>Orchidinae</taxon>
        <taxon>Platanthera</taxon>
    </lineage>
</organism>
<evidence type="ECO:0000256" key="1">
    <source>
        <dbReference type="SAM" id="MobiDB-lite"/>
    </source>
</evidence>
<dbReference type="Proteomes" id="UP001412067">
    <property type="component" value="Unassembled WGS sequence"/>
</dbReference>
<feature type="region of interest" description="Disordered" evidence="1">
    <location>
        <begin position="86"/>
        <end position="112"/>
    </location>
</feature>